<sequence length="588" mass="65237">MADEISDKLLKFRLSEKEGDGLELSEEDIAPGLRECQLSLVGICYGEKKINVNGLKTTLGNIWFTRQPFSIRVLGFNKYQFLFQNEEDRDKILRGKAWSFDGQYLVLKIWDPKHLEFTDEEEVVKVWVHIQNLPLHWTTEESGLKIGKKLGNVVNVQAPGTGNGAGQNLRVLVELKLKEPIMRGTFIKVGQENTWIDFRYENLQTFCYYCGRIGHGDKNCLVKKDDIKNNVPKLGQFGDWLRVGTSPFGDGRIFASNSSGSYQGRVSQSPNHARSLGITVSEDKSDNGLKESIGATNDAMFTADMNPTPNSKPEDPVGTAIPSVPLQTMEVSDNDSPCNPSPLFEVEVHTSTRIPSGGNRKRPPFSRKPRIKAELDRQLMVIDENSPTAFGGESSKNGKKRSLELDCTTPEMECAAVGVKEKLSKENQSNESQSQATRVEDLQAGVGQAQIAVSALSNTLGWLGCGGGIISDGVLVQKWSEAEAFTGTIEEGKLRAVRRALEKAEEYNMEVIICYVDDKNLASKLQNQYSFTCQFDIIAVDIYHLISKFRVCNFIYDCSRCSDCVSLAKMAVEGKLNVASQDEDALIV</sequence>
<feature type="domain" description="CCHC-type" evidence="3">
    <location>
        <begin position="207"/>
        <end position="220"/>
    </location>
</feature>
<dbReference type="Proteomes" id="UP001153555">
    <property type="component" value="Unassembled WGS sequence"/>
</dbReference>
<evidence type="ECO:0000313" key="4">
    <source>
        <dbReference type="EMBL" id="CAA0836348.1"/>
    </source>
</evidence>
<keyword evidence="1" id="KW-0863">Zinc-finger</keyword>
<evidence type="ECO:0000256" key="1">
    <source>
        <dbReference type="PROSITE-ProRule" id="PRU00047"/>
    </source>
</evidence>
<dbReference type="Pfam" id="PF14111">
    <property type="entry name" value="DUF4283"/>
    <property type="match status" value="1"/>
</dbReference>
<dbReference type="EMBL" id="CACSLK010030184">
    <property type="protein sequence ID" value="CAA0836348.1"/>
    <property type="molecule type" value="Genomic_DNA"/>
</dbReference>
<evidence type="ECO:0000256" key="2">
    <source>
        <dbReference type="SAM" id="MobiDB-lite"/>
    </source>
</evidence>
<keyword evidence="1" id="KW-0479">Metal-binding</keyword>
<reference evidence="4" key="1">
    <citation type="submission" date="2019-12" db="EMBL/GenBank/DDBJ databases">
        <authorList>
            <person name="Scholes J."/>
        </authorList>
    </citation>
    <scope>NUCLEOTIDE SEQUENCE</scope>
</reference>
<dbReference type="GO" id="GO:0003676">
    <property type="term" value="F:nucleic acid binding"/>
    <property type="evidence" value="ECO:0007669"/>
    <property type="project" value="InterPro"/>
</dbReference>
<evidence type="ECO:0000313" key="5">
    <source>
        <dbReference type="Proteomes" id="UP001153555"/>
    </source>
</evidence>
<dbReference type="AlphaFoldDB" id="A0A9N7NRR4"/>
<dbReference type="PANTHER" id="PTHR31286">
    <property type="entry name" value="GLYCINE-RICH CELL WALL STRUCTURAL PROTEIN 1.8-LIKE"/>
    <property type="match status" value="1"/>
</dbReference>
<feature type="region of interest" description="Disordered" evidence="2">
    <location>
        <begin position="300"/>
        <end position="319"/>
    </location>
</feature>
<organism evidence="4 5">
    <name type="scientific">Striga hermonthica</name>
    <name type="common">Purple witchweed</name>
    <name type="synonym">Buchnera hermonthica</name>
    <dbReference type="NCBI Taxonomy" id="68872"/>
    <lineage>
        <taxon>Eukaryota</taxon>
        <taxon>Viridiplantae</taxon>
        <taxon>Streptophyta</taxon>
        <taxon>Embryophyta</taxon>
        <taxon>Tracheophyta</taxon>
        <taxon>Spermatophyta</taxon>
        <taxon>Magnoliopsida</taxon>
        <taxon>eudicotyledons</taxon>
        <taxon>Gunneridae</taxon>
        <taxon>Pentapetalae</taxon>
        <taxon>asterids</taxon>
        <taxon>lamiids</taxon>
        <taxon>Lamiales</taxon>
        <taxon>Orobanchaceae</taxon>
        <taxon>Buchnereae</taxon>
        <taxon>Striga</taxon>
    </lineage>
</organism>
<dbReference type="InterPro" id="IPR040256">
    <property type="entry name" value="At4g02000-like"/>
</dbReference>
<proteinExistence type="predicted"/>
<comment type="caution">
    <text evidence="4">The sequence shown here is derived from an EMBL/GenBank/DDBJ whole genome shotgun (WGS) entry which is preliminary data.</text>
</comment>
<gene>
    <name evidence="4" type="ORF">SHERM_03449</name>
</gene>
<dbReference type="GO" id="GO:0008270">
    <property type="term" value="F:zinc ion binding"/>
    <property type="evidence" value="ECO:0007669"/>
    <property type="project" value="UniProtKB-KW"/>
</dbReference>
<dbReference type="InterPro" id="IPR025836">
    <property type="entry name" value="Zn_knuckle_CX2CX4HX4C"/>
</dbReference>
<keyword evidence="5" id="KW-1185">Reference proteome</keyword>
<dbReference type="PANTHER" id="PTHR31286:SF178">
    <property type="entry name" value="DUF4283 DOMAIN-CONTAINING PROTEIN"/>
    <property type="match status" value="1"/>
</dbReference>
<dbReference type="InterPro" id="IPR001878">
    <property type="entry name" value="Znf_CCHC"/>
</dbReference>
<keyword evidence="1" id="KW-0862">Zinc</keyword>
<evidence type="ECO:0000259" key="3">
    <source>
        <dbReference type="PROSITE" id="PS50158"/>
    </source>
</evidence>
<dbReference type="InterPro" id="IPR025558">
    <property type="entry name" value="DUF4283"/>
</dbReference>
<dbReference type="OrthoDB" id="686405at2759"/>
<protein>
    <recommendedName>
        <fullName evidence="3">CCHC-type domain-containing protein</fullName>
    </recommendedName>
</protein>
<dbReference type="Pfam" id="PF14392">
    <property type="entry name" value="zf-CCHC_4"/>
    <property type="match status" value="1"/>
</dbReference>
<dbReference type="PROSITE" id="PS50158">
    <property type="entry name" value="ZF_CCHC"/>
    <property type="match status" value="1"/>
</dbReference>
<accession>A0A9N7NRR4</accession>
<name>A0A9N7NRR4_STRHE</name>